<protein>
    <submittedName>
        <fullName evidence="2">DUF1349 domain-containing protein</fullName>
    </submittedName>
</protein>
<sequence length="275" mass="31287">MAMIGRREFVLMATAFGTVQAVTLVNARSSRVSQPTQISQPTQSSQPTQISQFTQSSPSTQISQPDEIFTDGFEGSTLKPGYYWVNESPSDWKLLEGRLDMRRYQGHGFYRTPDTYHGQTPVPILYRVGYRLTEGFQVQCKVGFYNEKAFGQAGILLFNDLDNYCKVVIEFNIMQQIVVVLLKETDGVDSRTPEDLIDLPWHPKTQVEFRLTYSKGRLLSEIRENEKTPWIRHFETSCNLPEGPVKVGLFAESDQPSEGSAEHAWFDDFVIRPGV</sequence>
<reference evidence="2" key="2">
    <citation type="journal article" date="2022" name="Microbiol. Resour. Announc.">
        <title>Metagenome Sequencing to Explore Phylogenomics of Terrestrial Cyanobacteria.</title>
        <authorList>
            <person name="Ward R.D."/>
            <person name="Stajich J.E."/>
            <person name="Johansen J.R."/>
            <person name="Huntemann M."/>
            <person name="Clum A."/>
            <person name="Foster B."/>
            <person name="Foster B."/>
            <person name="Roux S."/>
            <person name="Palaniappan K."/>
            <person name="Varghese N."/>
            <person name="Mukherjee S."/>
            <person name="Reddy T.B.K."/>
            <person name="Daum C."/>
            <person name="Copeland A."/>
            <person name="Chen I.A."/>
            <person name="Ivanova N.N."/>
            <person name="Kyrpides N.C."/>
            <person name="Shapiro N."/>
            <person name="Eloe-Fadrosh E.A."/>
            <person name="Pietrasiak N."/>
        </authorList>
    </citation>
    <scope>NUCLEOTIDE SEQUENCE</scope>
    <source>
        <strain evidence="2">UHER 2000/2452</strain>
    </source>
</reference>
<dbReference type="AlphaFoldDB" id="A0A951ULK2"/>
<gene>
    <name evidence="2" type="ORF">KME15_03855</name>
</gene>
<dbReference type="EMBL" id="JAHHHD010000003">
    <property type="protein sequence ID" value="MBW4657784.1"/>
    <property type="molecule type" value="Genomic_DNA"/>
</dbReference>
<dbReference type="InterPro" id="IPR009784">
    <property type="entry name" value="DUF1349"/>
</dbReference>
<reference evidence="2" key="1">
    <citation type="submission" date="2021-05" db="EMBL/GenBank/DDBJ databases">
        <authorList>
            <person name="Pietrasiak N."/>
            <person name="Ward R."/>
            <person name="Stajich J.E."/>
            <person name="Kurbessoian T."/>
        </authorList>
    </citation>
    <scope>NUCLEOTIDE SEQUENCE</scope>
    <source>
        <strain evidence="2">UHER 2000/2452</strain>
    </source>
</reference>
<dbReference type="Proteomes" id="UP000757435">
    <property type="component" value="Unassembled WGS sequence"/>
</dbReference>
<feature type="compositionally biased region" description="Low complexity" evidence="1">
    <location>
        <begin position="33"/>
        <end position="65"/>
    </location>
</feature>
<evidence type="ECO:0000313" key="3">
    <source>
        <dbReference type="Proteomes" id="UP000757435"/>
    </source>
</evidence>
<evidence type="ECO:0000313" key="2">
    <source>
        <dbReference type="EMBL" id="MBW4657784.1"/>
    </source>
</evidence>
<dbReference type="SUPFAM" id="SSF49899">
    <property type="entry name" value="Concanavalin A-like lectins/glucanases"/>
    <property type="match status" value="1"/>
</dbReference>
<evidence type="ECO:0000256" key="1">
    <source>
        <dbReference type="SAM" id="MobiDB-lite"/>
    </source>
</evidence>
<feature type="region of interest" description="Disordered" evidence="1">
    <location>
        <begin position="30"/>
        <end position="65"/>
    </location>
</feature>
<comment type="caution">
    <text evidence="2">The sequence shown here is derived from an EMBL/GenBank/DDBJ whole genome shotgun (WGS) entry which is preliminary data.</text>
</comment>
<organism evidence="2 3">
    <name type="scientific">Drouetiella hepatica Uher 2000/2452</name>
    <dbReference type="NCBI Taxonomy" id="904376"/>
    <lineage>
        <taxon>Bacteria</taxon>
        <taxon>Bacillati</taxon>
        <taxon>Cyanobacteriota</taxon>
        <taxon>Cyanophyceae</taxon>
        <taxon>Oculatellales</taxon>
        <taxon>Oculatellaceae</taxon>
        <taxon>Drouetiella</taxon>
    </lineage>
</organism>
<dbReference type="Pfam" id="PF07081">
    <property type="entry name" value="DUF1349"/>
    <property type="match status" value="1"/>
</dbReference>
<dbReference type="InterPro" id="IPR013320">
    <property type="entry name" value="ConA-like_dom_sf"/>
</dbReference>
<proteinExistence type="predicted"/>
<accession>A0A951ULK2</accession>
<name>A0A951ULK2_9CYAN</name>
<dbReference type="Gene3D" id="2.60.120.200">
    <property type="match status" value="1"/>
</dbReference>